<dbReference type="PROSITE" id="PS51904">
    <property type="entry name" value="GLYCOSYL_HYDROL_F25_2"/>
    <property type="match status" value="1"/>
</dbReference>
<dbReference type="InterPro" id="IPR018077">
    <property type="entry name" value="Glyco_hydro_fam25_subgr"/>
</dbReference>
<dbReference type="InterPro" id="IPR013168">
    <property type="entry name" value="Cpl_7_lyso_C"/>
</dbReference>
<dbReference type="CDD" id="cd06417">
    <property type="entry name" value="GH25_LysA-like"/>
    <property type="match status" value="1"/>
</dbReference>
<feature type="compositionally biased region" description="Low complexity" evidence="4">
    <location>
        <begin position="225"/>
        <end position="234"/>
    </location>
</feature>
<evidence type="ECO:0000256" key="5">
    <source>
        <dbReference type="SAM" id="SignalP"/>
    </source>
</evidence>
<keyword evidence="3" id="KW-0326">Glycosidase</keyword>
<dbReference type="Pfam" id="PF08230">
    <property type="entry name" value="CW_7"/>
    <property type="match status" value="1"/>
</dbReference>
<dbReference type="PROSITE" id="PS51257">
    <property type="entry name" value="PROKAR_LIPOPROTEIN"/>
    <property type="match status" value="1"/>
</dbReference>
<feature type="signal peptide" evidence="5">
    <location>
        <begin position="1"/>
        <end position="27"/>
    </location>
</feature>
<dbReference type="SMART" id="SM00641">
    <property type="entry name" value="Glyco_25"/>
    <property type="match status" value="1"/>
</dbReference>
<dbReference type="PANTHER" id="PTHR34135:SF2">
    <property type="entry name" value="LYSOZYME"/>
    <property type="match status" value="1"/>
</dbReference>
<dbReference type="SUPFAM" id="SSF51445">
    <property type="entry name" value="(Trans)glycosidases"/>
    <property type="match status" value="1"/>
</dbReference>
<dbReference type="Gene3D" id="3.10.350.10">
    <property type="entry name" value="LysM domain"/>
    <property type="match status" value="1"/>
</dbReference>
<dbReference type="CDD" id="cd00118">
    <property type="entry name" value="LysM"/>
    <property type="match status" value="1"/>
</dbReference>
<evidence type="ECO:0000313" key="7">
    <source>
        <dbReference type="EMBL" id="MCH9275684.1"/>
    </source>
</evidence>
<feature type="domain" description="Cpl-7 lysozyme C-terminal" evidence="6">
    <location>
        <begin position="247"/>
        <end position="285"/>
    </location>
</feature>
<dbReference type="Proteomes" id="UP000710815">
    <property type="component" value="Unassembled WGS sequence"/>
</dbReference>
<protein>
    <submittedName>
        <fullName evidence="7">LysM peptidoglycan-binding domain-containing protein</fullName>
    </submittedName>
</protein>
<dbReference type="Pfam" id="PF01476">
    <property type="entry name" value="LysM"/>
    <property type="match status" value="2"/>
</dbReference>
<proteinExistence type="inferred from homology"/>
<name>A0ABS9VUA9_9BIFI</name>
<evidence type="ECO:0000259" key="6">
    <source>
        <dbReference type="SMART" id="SM01095"/>
    </source>
</evidence>
<keyword evidence="8" id="KW-1185">Reference proteome</keyword>
<keyword evidence="5" id="KW-0732">Signal</keyword>
<sequence length="399" mass="43084">MPKLKKQLMAVSGILLAACLAVPLAIADMRGIDVSGWQSPTVTCTADYDFAVVKATQGTGFTNGYMTSQTRCVQQRGKSLGFYHYAGGGNATAEADYFVNTVRPYVGKAVLVLDWEGYQNAAWGNSNWVRVFVNRVHDRTGVWPLVYTSAAYLYQIPADVRSRCGLWVAQYASNAATGYQSRPWNYGKYGEAMRQYTSNGWINGYNGPLDLNYFRGTREQWNKYANPSGNASAPSPAPQPSTPSVDYEALATAVIRGDYGNGDARRAALGVNYDRVMRIVNQRLGGSTTSAPAPAMKTVSVVVRSGDTMSGIATRTGLWPLSAWRVPSGNVNLIYPGNVVTYRGASSSTGSAATTVRVHVVKSGETLSGIFGASGWQRVAQLNGLANPNLIYPGQLLRY</sequence>
<dbReference type="RefSeq" id="WP_241513445.1">
    <property type="nucleotide sequence ID" value="NZ_JAFEJT020000015.1"/>
</dbReference>
<dbReference type="Pfam" id="PF01183">
    <property type="entry name" value="Glyco_hydro_25"/>
    <property type="match status" value="1"/>
</dbReference>
<evidence type="ECO:0000256" key="1">
    <source>
        <dbReference type="ARBA" id="ARBA00010646"/>
    </source>
</evidence>
<feature type="chain" id="PRO_5046780356" evidence="5">
    <location>
        <begin position="28"/>
        <end position="399"/>
    </location>
</feature>
<organism evidence="7 8">
    <name type="scientific">Bifidobacterium amazonense</name>
    <dbReference type="NCBI Taxonomy" id="2809027"/>
    <lineage>
        <taxon>Bacteria</taxon>
        <taxon>Bacillati</taxon>
        <taxon>Actinomycetota</taxon>
        <taxon>Actinomycetes</taxon>
        <taxon>Bifidobacteriales</taxon>
        <taxon>Bifidobacteriaceae</taxon>
        <taxon>Bifidobacterium</taxon>
    </lineage>
</organism>
<dbReference type="Gene3D" id="3.20.20.80">
    <property type="entry name" value="Glycosidases"/>
    <property type="match status" value="1"/>
</dbReference>
<evidence type="ECO:0000256" key="2">
    <source>
        <dbReference type="ARBA" id="ARBA00022801"/>
    </source>
</evidence>
<evidence type="ECO:0000256" key="4">
    <source>
        <dbReference type="SAM" id="MobiDB-lite"/>
    </source>
</evidence>
<dbReference type="SMART" id="SM01095">
    <property type="entry name" value="Cpl-7"/>
    <property type="match status" value="1"/>
</dbReference>
<evidence type="ECO:0000256" key="3">
    <source>
        <dbReference type="ARBA" id="ARBA00023295"/>
    </source>
</evidence>
<comment type="caution">
    <text evidence="7">The sequence shown here is derived from an EMBL/GenBank/DDBJ whole genome shotgun (WGS) entry which is preliminary data.</text>
</comment>
<feature type="region of interest" description="Disordered" evidence="4">
    <location>
        <begin position="224"/>
        <end position="244"/>
    </location>
</feature>
<dbReference type="SUPFAM" id="SSF54106">
    <property type="entry name" value="LysM domain"/>
    <property type="match status" value="1"/>
</dbReference>
<gene>
    <name evidence="7" type="ORF">JS533_005270</name>
</gene>
<dbReference type="EMBL" id="JAFEJT020000015">
    <property type="protein sequence ID" value="MCH9275684.1"/>
    <property type="molecule type" value="Genomic_DNA"/>
</dbReference>
<evidence type="ECO:0000313" key="8">
    <source>
        <dbReference type="Proteomes" id="UP000710815"/>
    </source>
</evidence>
<reference evidence="7 8" key="1">
    <citation type="journal article" date="2021" name="Environ. Microbiol.">
        <title>Genetic insights into the dark matter of the mammalian gut microbiota through targeted genome reconstruction.</title>
        <authorList>
            <person name="Lugli G.A."/>
            <person name="Alessandri G."/>
            <person name="Milani C."/>
            <person name="Viappiani A."/>
            <person name="Fontana F."/>
            <person name="Tarracchini C."/>
            <person name="Mancabelli L."/>
            <person name="Argentini C."/>
            <person name="Ruiz L."/>
            <person name="Margolles A."/>
            <person name="van Sinderen D."/>
            <person name="Turroni F."/>
            <person name="Ventura M."/>
        </authorList>
    </citation>
    <scope>NUCLEOTIDE SEQUENCE [LARGE SCALE GENOMIC DNA]</scope>
    <source>
        <strain evidence="7 8">MA1</strain>
    </source>
</reference>
<keyword evidence="2" id="KW-0378">Hydrolase</keyword>
<accession>A0ABS9VUA9</accession>
<dbReference type="InterPro" id="IPR036779">
    <property type="entry name" value="LysM_dom_sf"/>
</dbReference>
<dbReference type="InterPro" id="IPR018392">
    <property type="entry name" value="LysM"/>
</dbReference>
<reference evidence="7 8" key="2">
    <citation type="journal article" date="2021" name="Syst. Appl. Microbiol.">
        <title>Phylogenetic classification of ten novel species belonging to the genus Bifidobacterium comprising B. phasiani sp. nov., B. pongonis sp. nov., B. saguinibicoloris sp. nov., B. colobi sp. nov., B. simiiventris sp. nov., B. santillanense sp. nov., B. miconis sp. nov., B. amazonense sp. nov., B. pluvialisilvae sp. nov., and B. miconisargentati sp. nov.</title>
        <authorList>
            <person name="Lugli G.A."/>
            <person name="Calvete-Torre I."/>
            <person name="Alessandri G."/>
            <person name="Milani C."/>
            <person name="Turroni F."/>
            <person name="Laiolo P."/>
            <person name="Ossiprandi M.C."/>
            <person name="Margolles A."/>
            <person name="Ruiz L."/>
            <person name="Ventura M."/>
        </authorList>
    </citation>
    <scope>NUCLEOTIDE SEQUENCE [LARGE SCALE GENOMIC DNA]</scope>
    <source>
        <strain evidence="7 8">MA1</strain>
    </source>
</reference>
<dbReference type="InterPro" id="IPR002053">
    <property type="entry name" value="Glyco_hydro_25"/>
</dbReference>
<dbReference type="InterPro" id="IPR017853">
    <property type="entry name" value="GH"/>
</dbReference>
<comment type="similarity">
    <text evidence="1">Belongs to the glycosyl hydrolase 25 family.</text>
</comment>
<dbReference type="PANTHER" id="PTHR34135">
    <property type="entry name" value="LYSOZYME"/>
    <property type="match status" value="1"/>
</dbReference>